<dbReference type="PANTHER" id="PTHR42953">
    <property type="entry name" value="HIGH-AFFINITY ZINC UPTAKE SYSTEM PROTEIN ZNUA-RELATED"/>
    <property type="match status" value="1"/>
</dbReference>
<evidence type="ECO:0000256" key="3">
    <source>
        <dbReference type="ARBA" id="ARBA00022448"/>
    </source>
</evidence>
<comment type="caution">
    <text evidence="8">The sequence shown here is derived from an EMBL/GenBank/DDBJ whole genome shotgun (WGS) entry which is preliminary data.</text>
</comment>
<name>A0A2C7A7J0_9PROT</name>
<keyword evidence="5 7" id="KW-0732">Signal</keyword>
<dbReference type="Pfam" id="PF01297">
    <property type="entry name" value="ZnuA"/>
    <property type="match status" value="1"/>
</dbReference>
<protein>
    <submittedName>
        <fullName evidence="8">Metal ABC transporter substrate-binding protein</fullName>
    </submittedName>
</protein>
<dbReference type="GO" id="GO:0046872">
    <property type="term" value="F:metal ion binding"/>
    <property type="evidence" value="ECO:0007669"/>
    <property type="project" value="UniProtKB-KW"/>
</dbReference>
<feature type="signal peptide" evidence="7">
    <location>
        <begin position="1"/>
        <end position="29"/>
    </location>
</feature>
<dbReference type="Proteomes" id="UP000223527">
    <property type="component" value="Unassembled WGS sequence"/>
</dbReference>
<keyword evidence="4" id="KW-0479">Metal-binding</keyword>
<evidence type="ECO:0000256" key="5">
    <source>
        <dbReference type="ARBA" id="ARBA00022729"/>
    </source>
</evidence>
<keyword evidence="3 6" id="KW-0813">Transport</keyword>
<proteinExistence type="inferred from homology"/>
<dbReference type="GO" id="GO:0030001">
    <property type="term" value="P:metal ion transport"/>
    <property type="evidence" value="ECO:0007669"/>
    <property type="project" value="InterPro"/>
</dbReference>
<evidence type="ECO:0000256" key="1">
    <source>
        <dbReference type="ARBA" id="ARBA00004196"/>
    </source>
</evidence>
<evidence type="ECO:0000256" key="6">
    <source>
        <dbReference type="RuleBase" id="RU003512"/>
    </source>
</evidence>
<reference evidence="8 9" key="1">
    <citation type="submission" date="2017-10" db="EMBL/GenBank/DDBJ databases">
        <authorList>
            <person name="Banno H."/>
            <person name="Chua N.-H."/>
        </authorList>
    </citation>
    <scope>NUCLEOTIDE SEQUENCE [LARGE SCALE GENOMIC DNA]</scope>
    <source>
        <strain evidence="8 9">YW11</strain>
    </source>
</reference>
<dbReference type="SUPFAM" id="SSF53807">
    <property type="entry name" value="Helical backbone' metal receptor"/>
    <property type="match status" value="1"/>
</dbReference>
<dbReference type="GO" id="GO:0030313">
    <property type="term" value="C:cell envelope"/>
    <property type="evidence" value="ECO:0007669"/>
    <property type="project" value="UniProtKB-SubCell"/>
</dbReference>
<dbReference type="Gene3D" id="3.40.50.1980">
    <property type="entry name" value="Nitrogenase molybdenum iron protein domain"/>
    <property type="match status" value="2"/>
</dbReference>
<dbReference type="AlphaFoldDB" id="A0A2C7A7J0"/>
<evidence type="ECO:0000313" key="8">
    <source>
        <dbReference type="EMBL" id="PHK93006.1"/>
    </source>
</evidence>
<accession>A0A2C7A7J0</accession>
<evidence type="ECO:0000256" key="7">
    <source>
        <dbReference type="SAM" id="SignalP"/>
    </source>
</evidence>
<dbReference type="InterPro" id="IPR006127">
    <property type="entry name" value="ZnuA-like"/>
</dbReference>
<keyword evidence="9" id="KW-1185">Reference proteome</keyword>
<dbReference type="PRINTS" id="PR00690">
    <property type="entry name" value="ADHESNFAMILY"/>
</dbReference>
<dbReference type="InterPro" id="IPR006128">
    <property type="entry name" value="Lipoprotein_PsaA-like"/>
</dbReference>
<evidence type="ECO:0000256" key="4">
    <source>
        <dbReference type="ARBA" id="ARBA00022723"/>
    </source>
</evidence>
<organism evidence="8 9">
    <name type="scientific">Teichococcus rhizosphaerae</name>
    <dbReference type="NCBI Taxonomy" id="1335062"/>
    <lineage>
        <taxon>Bacteria</taxon>
        <taxon>Pseudomonadati</taxon>
        <taxon>Pseudomonadota</taxon>
        <taxon>Alphaproteobacteria</taxon>
        <taxon>Acetobacterales</taxon>
        <taxon>Roseomonadaceae</taxon>
        <taxon>Roseomonas</taxon>
    </lineage>
</organism>
<dbReference type="PRINTS" id="PR00691">
    <property type="entry name" value="ADHESINB"/>
</dbReference>
<dbReference type="InterPro" id="IPR050492">
    <property type="entry name" value="Bact_metal-bind_prot9"/>
</dbReference>
<comment type="similarity">
    <text evidence="2 6">Belongs to the bacterial solute-binding protein 9 family.</text>
</comment>
<comment type="subcellular location">
    <subcellularLocation>
        <location evidence="1">Cell envelope</location>
    </subcellularLocation>
</comment>
<dbReference type="EMBL" id="PDNU01000076">
    <property type="protein sequence ID" value="PHK93006.1"/>
    <property type="molecule type" value="Genomic_DNA"/>
</dbReference>
<sequence length="319" mass="35016">MHIRTTRRLAGAAVLGMALLFGAAPGASAQDAGGKPIRVVTTFTILQDMAQNVAGEAAIVESITRPGAEIHDYEPTPLDVVKAQAADLVLWNGMGLERWFERFFQRVKDVPSAVLTEGITPVNITEGPYSGRPNPHSWMSPANAVIYVENIRKALVAADPRNEAVYNANAARYAEQIKALDAPIREQLSRIPAERRWLVSCEGAFSYLTQNYGMKELYLWPINAEEEGTPQQIRKVVDTVRKNRIPALFCESTVSDRAMRQVAREGNSRFAGELYADSLTDEGGDAPTYVKLLEYNANAIVRAFQAKPVQGQAQGQAGR</sequence>
<dbReference type="InterPro" id="IPR006129">
    <property type="entry name" value="AdhesinB"/>
</dbReference>
<dbReference type="RefSeq" id="WP_099097420.1">
    <property type="nucleotide sequence ID" value="NZ_PDNU01000076.1"/>
</dbReference>
<dbReference type="CDD" id="cd01137">
    <property type="entry name" value="PsaA"/>
    <property type="match status" value="1"/>
</dbReference>
<feature type="chain" id="PRO_5011999429" evidence="7">
    <location>
        <begin position="30"/>
        <end position="319"/>
    </location>
</feature>
<gene>
    <name evidence="8" type="ORF">CR162_20850</name>
</gene>
<dbReference type="PANTHER" id="PTHR42953:SF1">
    <property type="entry name" value="METAL-BINDING PROTEIN HI_0362-RELATED"/>
    <property type="match status" value="1"/>
</dbReference>
<dbReference type="GO" id="GO:0007155">
    <property type="term" value="P:cell adhesion"/>
    <property type="evidence" value="ECO:0007669"/>
    <property type="project" value="InterPro"/>
</dbReference>
<evidence type="ECO:0000256" key="2">
    <source>
        <dbReference type="ARBA" id="ARBA00011028"/>
    </source>
</evidence>
<evidence type="ECO:0000313" key="9">
    <source>
        <dbReference type="Proteomes" id="UP000223527"/>
    </source>
</evidence>